<feature type="domain" description="Outer membrane protein beta-barrel" evidence="3">
    <location>
        <begin position="5"/>
        <end position="182"/>
    </location>
</feature>
<dbReference type="Gene3D" id="2.40.160.20">
    <property type="match status" value="1"/>
</dbReference>
<dbReference type="AlphaFoldDB" id="A0AA49PZX8"/>
<evidence type="ECO:0000256" key="1">
    <source>
        <dbReference type="ARBA" id="ARBA00022729"/>
    </source>
</evidence>
<dbReference type="InterPro" id="IPR027385">
    <property type="entry name" value="Beta-barrel_OMP"/>
</dbReference>
<protein>
    <submittedName>
        <fullName evidence="4">Outer membrane beta-barrel protein</fullName>
    </submittedName>
</protein>
<sequence>MRNFFLILFLATLTLPALAQVESGSKFINGTVRISVLGDGDNTQTSFTFAPTLGYFINDQTAVGGTLGIVSQSVGNDGTNSSNNLTVYLAPFVRRYFPIVDESFYFFLNGSVGFSYGRSAYGFGNFTSTDDVFSISLNASPGFAYFPADRWSLDFMLDGFGLSFYGLGSEGGTTTSFTLGASTFSPSLGFSYYF</sequence>
<organism evidence="4">
    <name type="scientific">Roseihalotalea indica</name>
    <dbReference type="NCBI Taxonomy" id="2867963"/>
    <lineage>
        <taxon>Bacteria</taxon>
        <taxon>Pseudomonadati</taxon>
        <taxon>Bacteroidota</taxon>
        <taxon>Cytophagia</taxon>
        <taxon>Cytophagales</taxon>
        <taxon>Catalimonadaceae</taxon>
        <taxon>Roseihalotalea</taxon>
    </lineage>
</organism>
<accession>A0AA49PZX8</accession>
<dbReference type="SUPFAM" id="SSF56925">
    <property type="entry name" value="OMPA-like"/>
    <property type="match status" value="1"/>
</dbReference>
<evidence type="ECO:0000259" key="3">
    <source>
        <dbReference type="Pfam" id="PF13505"/>
    </source>
</evidence>
<reference evidence="4" key="2">
    <citation type="journal article" date="2024" name="Antonie Van Leeuwenhoek">
        <title>Roseihalotalea indica gen. nov., sp. nov., a halophilic Bacteroidetes from mesopelagic Southwest Indian Ocean with higher carbohydrate metabolic potential.</title>
        <authorList>
            <person name="Chen B."/>
            <person name="Zhang M."/>
            <person name="Lin D."/>
            <person name="Ye J."/>
            <person name="Tang K."/>
        </authorList>
    </citation>
    <scope>NUCLEOTIDE SEQUENCE</scope>
    <source>
        <strain evidence="4">TK19036</strain>
    </source>
</reference>
<dbReference type="Pfam" id="PF13505">
    <property type="entry name" value="OMP_b-brl"/>
    <property type="match status" value="1"/>
</dbReference>
<reference evidence="4" key="1">
    <citation type="journal article" date="2023" name="Comput. Struct. Biotechnol. J.">
        <title>Discovery of a novel marine Bacteroidetes with a rich repertoire of carbohydrate-active enzymes.</title>
        <authorList>
            <person name="Chen B."/>
            <person name="Liu G."/>
            <person name="Chen Q."/>
            <person name="Wang H."/>
            <person name="Liu L."/>
            <person name="Tang K."/>
        </authorList>
    </citation>
    <scope>NUCLEOTIDE SEQUENCE</scope>
    <source>
        <strain evidence="4">TK19036</strain>
    </source>
</reference>
<name>A0AA49PZX8_9BACT</name>
<evidence type="ECO:0000256" key="2">
    <source>
        <dbReference type="SAM" id="SignalP"/>
    </source>
</evidence>
<dbReference type="EMBL" id="CP120682">
    <property type="protein sequence ID" value="WKN39787.1"/>
    <property type="molecule type" value="Genomic_DNA"/>
</dbReference>
<feature type="signal peptide" evidence="2">
    <location>
        <begin position="1"/>
        <end position="19"/>
    </location>
</feature>
<evidence type="ECO:0000313" key="4">
    <source>
        <dbReference type="EMBL" id="WKN39787.1"/>
    </source>
</evidence>
<gene>
    <name evidence="4" type="ORF">K4G66_13915</name>
</gene>
<dbReference type="InterPro" id="IPR011250">
    <property type="entry name" value="OMP/PagP_B-barrel"/>
</dbReference>
<keyword evidence="1 2" id="KW-0732">Signal</keyword>
<feature type="chain" id="PRO_5041237536" evidence="2">
    <location>
        <begin position="20"/>
        <end position="194"/>
    </location>
</feature>
<proteinExistence type="predicted"/>